<dbReference type="EMBL" id="CP030944">
    <property type="protein sequence ID" value="QKE26420.1"/>
    <property type="molecule type" value="Genomic_DNA"/>
</dbReference>
<dbReference type="AlphaFoldDB" id="A0AAE7B686"/>
<dbReference type="GO" id="GO:0008745">
    <property type="term" value="F:N-acetylmuramoyl-L-alanine amidase activity"/>
    <property type="evidence" value="ECO:0007669"/>
    <property type="project" value="UniProtKB-EC"/>
</dbReference>
<evidence type="ECO:0000256" key="4">
    <source>
        <dbReference type="ARBA" id="ARBA00023316"/>
    </source>
</evidence>
<feature type="domain" description="N-acetylmuramoyl-L-alanine amidase" evidence="5">
    <location>
        <begin position="41"/>
        <end position="177"/>
    </location>
</feature>
<dbReference type="PANTHER" id="PTHR30417:SF1">
    <property type="entry name" value="N-ACETYLMURAMOYL-L-ALANINE AMIDASE AMID"/>
    <property type="match status" value="1"/>
</dbReference>
<dbReference type="EC" id="3.5.1.28" evidence="2"/>
<sequence>MKIILIITSFLITLNAIQIKQMPIMFSENRVELTKQYIKKSYDLEVENIEIIPKIIVIHHTGIDNLKDSFDKLNPEILSKERSYILKAGNVNVSAHFLVDYDGTIYSLMNETFMARHVIGLNLSSIGIENIGGNKKSLTNEQLEANIKLVEYLKNKYKTIEYLIGHYEYRNFENHPLFLEKDNNYRTVKQDPSEEFMENLRKNFPSLKSF</sequence>
<dbReference type="GO" id="GO:0009253">
    <property type="term" value="P:peptidoglycan catabolic process"/>
    <property type="evidence" value="ECO:0007669"/>
    <property type="project" value="InterPro"/>
</dbReference>
<dbReference type="InterPro" id="IPR051206">
    <property type="entry name" value="NAMLAA_amidase_2"/>
</dbReference>
<dbReference type="Gene3D" id="3.40.80.10">
    <property type="entry name" value="Peptidoglycan recognition protein-like"/>
    <property type="match status" value="1"/>
</dbReference>
<dbReference type="SMART" id="SM00644">
    <property type="entry name" value="Ami_2"/>
    <property type="match status" value="1"/>
</dbReference>
<keyword evidence="7" id="KW-1185">Reference proteome</keyword>
<dbReference type="InterPro" id="IPR036505">
    <property type="entry name" value="Amidase/PGRP_sf"/>
</dbReference>
<dbReference type="RefSeq" id="WP_164967060.1">
    <property type="nucleotide sequence ID" value="NZ_CP030944.1"/>
</dbReference>
<accession>A0AAE7B686</accession>
<evidence type="ECO:0000259" key="5">
    <source>
        <dbReference type="SMART" id="SM00644"/>
    </source>
</evidence>
<dbReference type="GO" id="GO:0009254">
    <property type="term" value="P:peptidoglycan turnover"/>
    <property type="evidence" value="ECO:0007669"/>
    <property type="project" value="TreeGrafter"/>
</dbReference>
<evidence type="ECO:0000313" key="7">
    <source>
        <dbReference type="Proteomes" id="UP000502065"/>
    </source>
</evidence>
<dbReference type="SUPFAM" id="SSF55846">
    <property type="entry name" value="N-acetylmuramoyl-L-alanine amidase-like"/>
    <property type="match status" value="1"/>
</dbReference>
<protein>
    <recommendedName>
        <fullName evidence="2">N-acetylmuramoyl-L-alanine amidase</fullName>
        <ecNumber evidence="2">3.5.1.28</ecNumber>
    </recommendedName>
</protein>
<dbReference type="InterPro" id="IPR002502">
    <property type="entry name" value="Amidase_domain"/>
</dbReference>
<reference evidence="6 7" key="1">
    <citation type="submission" date="2018-07" db="EMBL/GenBank/DDBJ databases">
        <title>Identification of phenol metabolism pathways in Arcobacter.</title>
        <authorList>
            <person name="Miller W.G."/>
            <person name="Yee E."/>
            <person name="Bono J.L."/>
        </authorList>
    </citation>
    <scope>NUCLEOTIDE SEQUENCE [LARGE SCALE GENOMIC DNA]</scope>
    <source>
        <strain evidence="6 7">W63</strain>
    </source>
</reference>
<dbReference type="Proteomes" id="UP000502065">
    <property type="component" value="Chromosome"/>
</dbReference>
<dbReference type="PANTHER" id="PTHR30417">
    <property type="entry name" value="N-ACETYLMURAMOYL-L-ALANINE AMIDASE AMID"/>
    <property type="match status" value="1"/>
</dbReference>
<dbReference type="CDD" id="cd06583">
    <property type="entry name" value="PGRP"/>
    <property type="match status" value="1"/>
</dbReference>
<organism evidence="6 7">
    <name type="scientific">Arcobacter aquimarinus</name>
    <dbReference type="NCBI Taxonomy" id="1315211"/>
    <lineage>
        <taxon>Bacteria</taxon>
        <taxon>Pseudomonadati</taxon>
        <taxon>Campylobacterota</taxon>
        <taxon>Epsilonproteobacteria</taxon>
        <taxon>Campylobacterales</taxon>
        <taxon>Arcobacteraceae</taxon>
        <taxon>Arcobacter</taxon>
    </lineage>
</organism>
<keyword evidence="4" id="KW-0961">Cell wall biogenesis/degradation</keyword>
<evidence type="ECO:0000313" key="6">
    <source>
        <dbReference type="EMBL" id="QKE26420.1"/>
    </source>
</evidence>
<proteinExistence type="predicted"/>
<gene>
    <name evidence="6" type="ORF">AAQM_1677</name>
</gene>
<keyword evidence="3" id="KW-0378">Hydrolase</keyword>
<evidence type="ECO:0000256" key="1">
    <source>
        <dbReference type="ARBA" id="ARBA00001561"/>
    </source>
</evidence>
<comment type="catalytic activity">
    <reaction evidence="1">
        <text>Hydrolyzes the link between N-acetylmuramoyl residues and L-amino acid residues in certain cell-wall glycopeptides.</text>
        <dbReference type="EC" id="3.5.1.28"/>
    </reaction>
</comment>
<evidence type="ECO:0000256" key="3">
    <source>
        <dbReference type="ARBA" id="ARBA00022801"/>
    </source>
</evidence>
<dbReference type="KEGG" id="aaqi:AAQM_1677"/>
<name>A0AAE7B686_9BACT</name>
<evidence type="ECO:0000256" key="2">
    <source>
        <dbReference type="ARBA" id="ARBA00011901"/>
    </source>
</evidence>
<dbReference type="GO" id="GO:0071555">
    <property type="term" value="P:cell wall organization"/>
    <property type="evidence" value="ECO:0007669"/>
    <property type="project" value="UniProtKB-KW"/>
</dbReference>
<dbReference type="Pfam" id="PF01510">
    <property type="entry name" value="Amidase_2"/>
    <property type="match status" value="1"/>
</dbReference>